<evidence type="ECO:0000313" key="4">
    <source>
        <dbReference type="Proteomes" id="UP000251402"/>
    </source>
</evidence>
<proteinExistence type="predicted"/>
<evidence type="ECO:0000313" key="3">
    <source>
        <dbReference type="Proteomes" id="UP000250557"/>
    </source>
</evidence>
<gene>
    <name evidence="2" type="ORF">DEO27_027975</name>
    <name evidence="1" type="ORF">DIU31_022620</name>
</gene>
<evidence type="ECO:0008006" key="5">
    <source>
        <dbReference type="Google" id="ProtNLM"/>
    </source>
</evidence>
<dbReference type="RefSeq" id="WP_129567794.1">
    <property type="nucleotide sequence ID" value="NZ_CP043450.1"/>
</dbReference>
<reference evidence="2 3" key="1">
    <citation type="submission" date="2019-08" db="EMBL/GenBank/DDBJ databases">
        <title>Comparative genome analysis confer to the adaptation heavy metal polluted environment.</title>
        <authorList>
            <person name="Li Y."/>
        </authorList>
    </citation>
    <scope>NUCLEOTIDE SEQUENCE [LARGE SCALE GENOMIC DNA]</scope>
    <source>
        <strain evidence="2">P1</strain>
        <strain evidence="1 3">P2</strain>
    </source>
</reference>
<dbReference type="EMBL" id="CP043451">
    <property type="protein sequence ID" value="QEM06172.1"/>
    <property type="molecule type" value="Genomic_DNA"/>
</dbReference>
<keyword evidence="4" id="KW-1185">Reference proteome</keyword>
<evidence type="ECO:0000313" key="2">
    <source>
        <dbReference type="EMBL" id="QEM13689.1"/>
    </source>
</evidence>
<sequence>MTKRMIIPEAYPRNPIAWLWGGVCHVILLSLLCLFFQAKGQSAGSGQYSQKYRPADSLRSEKFRITYAMAAFPVRTTPSADGRLSWMNYGLQLGVNYRLHRNLFLQLEGAKNFGTDRTYYSQYGLHLGYDYYVTRETNAFIMTPFLGYNFFNFRQKERGLKGHANYLIGGLGYSLEINQRLSVYASTGLSDLKLSGDPLLYPTNISVSLGFMVKLLPHQNSK</sequence>
<evidence type="ECO:0000313" key="1">
    <source>
        <dbReference type="EMBL" id="QEM06172.1"/>
    </source>
</evidence>
<name>A0A5C1I6S1_9SPHI</name>
<dbReference type="AlphaFoldDB" id="A0A5C1I6S1"/>
<accession>A0A5C1I6S1</accession>
<dbReference type="KEGG" id="mrub:DEO27_027975"/>
<dbReference type="Proteomes" id="UP000251402">
    <property type="component" value="Chromosome"/>
</dbReference>
<organism evidence="2 4">
    <name type="scientific">Mucilaginibacter rubeus</name>
    <dbReference type="NCBI Taxonomy" id="2027860"/>
    <lineage>
        <taxon>Bacteria</taxon>
        <taxon>Pseudomonadati</taxon>
        <taxon>Bacteroidota</taxon>
        <taxon>Sphingobacteriia</taxon>
        <taxon>Sphingobacteriales</taxon>
        <taxon>Sphingobacteriaceae</taxon>
        <taxon>Mucilaginibacter</taxon>
    </lineage>
</organism>
<dbReference type="OrthoDB" id="798813at2"/>
<protein>
    <recommendedName>
        <fullName evidence="5">DUF3575 domain-containing protein</fullName>
    </recommendedName>
</protein>
<dbReference type="Proteomes" id="UP000250557">
    <property type="component" value="Chromosome"/>
</dbReference>
<dbReference type="EMBL" id="CP043450">
    <property type="protein sequence ID" value="QEM13689.1"/>
    <property type="molecule type" value="Genomic_DNA"/>
</dbReference>